<evidence type="ECO:0000313" key="1">
    <source>
        <dbReference type="EMBL" id="RUO48358.1"/>
    </source>
</evidence>
<dbReference type="EMBL" id="PIPU01000002">
    <property type="protein sequence ID" value="RUO48358.1"/>
    <property type="molecule type" value="Genomic_DNA"/>
</dbReference>
<sequence>MMIIKLAPPFAKWRKQLALLRSHAQRPMNFLNRFSSSNPTHIILDLAMPGADGVEVMRRLAQEQCHATPCRAVGN</sequence>
<dbReference type="Proteomes" id="UP000286985">
    <property type="component" value="Unassembled WGS sequence"/>
</dbReference>
<accession>A0A432XI01</accession>
<dbReference type="InterPro" id="IPR011006">
    <property type="entry name" value="CheY-like_superfamily"/>
</dbReference>
<gene>
    <name evidence="1" type="ORF">CWE24_06130</name>
</gene>
<dbReference type="Gene3D" id="3.40.50.2300">
    <property type="match status" value="1"/>
</dbReference>
<organism evidence="1 2">
    <name type="scientific">Pseudidiomarina donghaiensis</name>
    <dbReference type="NCBI Taxonomy" id="519452"/>
    <lineage>
        <taxon>Bacteria</taxon>
        <taxon>Pseudomonadati</taxon>
        <taxon>Pseudomonadota</taxon>
        <taxon>Gammaproteobacteria</taxon>
        <taxon>Alteromonadales</taxon>
        <taxon>Idiomarinaceae</taxon>
        <taxon>Pseudidiomarina</taxon>
    </lineage>
</organism>
<dbReference type="OrthoDB" id="9802186at2"/>
<dbReference type="AlphaFoldDB" id="A0A432XI01"/>
<name>A0A432XI01_9GAMM</name>
<evidence type="ECO:0008006" key="3">
    <source>
        <dbReference type="Google" id="ProtNLM"/>
    </source>
</evidence>
<dbReference type="SUPFAM" id="SSF52172">
    <property type="entry name" value="CheY-like"/>
    <property type="match status" value="1"/>
</dbReference>
<comment type="caution">
    <text evidence="1">The sequence shown here is derived from an EMBL/GenBank/DDBJ whole genome shotgun (WGS) entry which is preliminary data.</text>
</comment>
<keyword evidence="2" id="KW-1185">Reference proteome</keyword>
<protein>
    <recommendedName>
        <fullName evidence="3">Response regulatory domain-containing protein</fullName>
    </recommendedName>
</protein>
<reference evidence="2" key="1">
    <citation type="journal article" date="2018" name="Front. Microbiol.">
        <title>Genome-Based Analysis Reveals the Taxonomy and Diversity of the Family Idiomarinaceae.</title>
        <authorList>
            <person name="Liu Y."/>
            <person name="Lai Q."/>
            <person name="Shao Z."/>
        </authorList>
    </citation>
    <scope>NUCLEOTIDE SEQUENCE [LARGE SCALE GENOMIC DNA]</scope>
    <source>
        <strain evidence="2">908033</strain>
    </source>
</reference>
<proteinExistence type="predicted"/>
<evidence type="ECO:0000313" key="2">
    <source>
        <dbReference type="Proteomes" id="UP000286985"/>
    </source>
</evidence>